<evidence type="ECO:0000256" key="2">
    <source>
        <dbReference type="ARBA" id="ARBA00023052"/>
    </source>
</evidence>
<dbReference type="GO" id="GO:0000287">
    <property type="term" value="F:magnesium ion binding"/>
    <property type="evidence" value="ECO:0007669"/>
    <property type="project" value="InterPro"/>
</dbReference>
<dbReference type="InterPro" id="IPR012000">
    <property type="entry name" value="Thiamin_PyroP_enz_cen_dom"/>
</dbReference>
<dbReference type="EMBL" id="CP119321">
    <property type="protein sequence ID" value="WEK13699.1"/>
    <property type="molecule type" value="Genomic_DNA"/>
</dbReference>
<dbReference type="GO" id="GO:0009097">
    <property type="term" value="P:isoleucine biosynthetic process"/>
    <property type="evidence" value="ECO:0007669"/>
    <property type="project" value="TreeGrafter"/>
</dbReference>
<name>A0AAJ6B447_9MICO</name>
<protein>
    <submittedName>
        <fullName evidence="7">Thiamine pyrophosphate-binding protein</fullName>
    </submittedName>
</protein>
<dbReference type="InterPro" id="IPR045229">
    <property type="entry name" value="TPP_enz"/>
</dbReference>
<gene>
    <name evidence="7" type="ORF">P0Y48_00375</name>
</gene>
<dbReference type="GO" id="GO:0050660">
    <property type="term" value="F:flavin adenine dinucleotide binding"/>
    <property type="evidence" value="ECO:0007669"/>
    <property type="project" value="TreeGrafter"/>
</dbReference>
<dbReference type="Proteomes" id="UP001213972">
    <property type="component" value="Chromosome"/>
</dbReference>
<keyword evidence="2 3" id="KW-0786">Thiamine pyrophosphate</keyword>
<dbReference type="CDD" id="cd07035">
    <property type="entry name" value="TPP_PYR_POX_like"/>
    <property type="match status" value="1"/>
</dbReference>
<dbReference type="GO" id="GO:0003984">
    <property type="term" value="F:acetolactate synthase activity"/>
    <property type="evidence" value="ECO:0007669"/>
    <property type="project" value="TreeGrafter"/>
</dbReference>
<dbReference type="InterPro" id="IPR029035">
    <property type="entry name" value="DHS-like_NAD/FAD-binding_dom"/>
</dbReference>
<feature type="domain" description="Thiamine pyrophosphate enzyme N-terminal TPP-binding" evidence="6">
    <location>
        <begin position="3"/>
        <end position="103"/>
    </location>
</feature>
<evidence type="ECO:0000256" key="1">
    <source>
        <dbReference type="ARBA" id="ARBA00007812"/>
    </source>
</evidence>
<dbReference type="InterPro" id="IPR012001">
    <property type="entry name" value="Thiamin_PyroP_enz_TPP-bd_dom"/>
</dbReference>
<dbReference type="SUPFAM" id="SSF52467">
    <property type="entry name" value="DHS-like NAD/FAD-binding domain"/>
    <property type="match status" value="1"/>
</dbReference>
<dbReference type="Pfam" id="PF00205">
    <property type="entry name" value="TPP_enzyme_M"/>
    <property type="match status" value="1"/>
</dbReference>
<dbReference type="Pfam" id="PF02776">
    <property type="entry name" value="TPP_enzyme_N"/>
    <property type="match status" value="1"/>
</dbReference>
<comment type="similarity">
    <text evidence="1 3">Belongs to the TPP enzyme family.</text>
</comment>
<accession>A0AAJ6B447</accession>
<reference evidence="7" key="1">
    <citation type="submission" date="2023-03" db="EMBL/GenBank/DDBJ databases">
        <title>Andean soil-derived lignocellulolytic bacterial consortium as a source of novel taxa and putative plastic-active enzymes.</title>
        <authorList>
            <person name="Diaz-Garcia L."/>
            <person name="Chuvochina M."/>
            <person name="Feuerriegel G."/>
            <person name="Bunk B."/>
            <person name="Sproer C."/>
            <person name="Streit W.R."/>
            <person name="Rodriguez L.M."/>
            <person name="Overmann J."/>
            <person name="Jimenez D.J."/>
        </authorList>
    </citation>
    <scope>NUCLEOTIDE SEQUENCE</scope>
    <source>
        <strain evidence="7">MAG 4610</strain>
    </source>
</reference>
<proteinExistence type="inferred from homology"/>
<evidence type="ECO:0000259" key="5">
    <source>
        <dbReference type="Pfam" id="PF02775"/>
    </source>
</evidence>
<evidence type="ECO:0000259" key="6">
    <source>
        <dbReference type="Pfam" id="PF02776"/>
    </source>
</evidence>
<sequence length="552" mass="56948">MPTVSAHVAHTLARHIDHVFGVMGNGNAHFLDALERSTDVSFTAVRHEAGGVVAADAYYRAGGGLAAATATYGAGFTNTLTALAEAVQAHVPLILVVGDEPTSGPRPWDVDQIALASAVGARTYTVGRADAAATTIIAIEHALSYRVPTVLAIPYDVAKRDAGPVPPAPEPDLPAPIAPSPFARAAVADLADQLARAERPLLLAGRGAWLAGAGDALGRLADATGALTATTALGRGIFPRAEFDLGVTGGFGADGAMELIRTADVAVVFGAGLNQFTMRFGDLFAPGTRVVQVDVAAAATHPHVGGFIRGDAAVVASALADALAGSTPSGWRESVEIRPLLTRESGDPLAADGRLDPRAVAVRIGEALERHPSTRDRVVVSDGGHFIGWANMYWPVASPDRMLMIGTAYHSIGLGFPSVPGAALAKPDATVVLTTGDGGGLMALADLESAVRVAAGRGLAVVWNDAAYGAEVNLYGLQGLAREPMLIPEVDFAGLARAVGADGVVVRALDDLQALEEWAARPASERPFLLLDCRISGEVIAPYQQEIIRVNS</sequence>
<evidence type="ECO:0000256" key="3">
    <source>
        <dbReference type="RuleBase" id="RU362132"/>
    </source>
</evidence>
<dbReference type="InterPro" id="IPR029061">
    <property type="entry name" value="THDP-binding"/>
</dbReference>
<dbReference type="Gene3D" id="3.40.50.1220">
    <property type="entry name" value="TPP-binding domain"/>
    <property type="match status" value="1"/>
</dbReference>
<dbReference type="GO" id="GO:0030976">
    <property type="term" value="F:thiamine pyrophosphate binding"/>
    <property type="evidence" value="ECO:0007669"/>
    <property type="project" value="InterPro"/>
</dbReference>
<dbReference type="InterPro" id="IPR011766">
    <property type="entry name" value="TPP_enzyme_TPP-bd"/>
</dbReference>
<dbReference type="Pfam" id="PF02775">
    <property type="entry name" value="TPP_enzyme_C"/>
    <property type="match status" value="1"/>
</dbReference>
<dbReference type="GO" id="GO:0005948">
    <property type="term" value="C:acetolactate synthase complex"/>
    <property type="evidence" value="ECO:0007669"/>
    <property type="project" value="TreeGrafter"/>
</dbReference>
<dbReference type="PANTHER" id="PTHR18968">
    <property type="entry name" value="THIAMINE PYROPHOSPHATE ENZYMES"/>
    <property type="match status" value="1"/>
</dbReference>
<dbReference type="Gene3D" id="3.40.50.970">
    <property type="match status" value="2"/>
</dbReference>
<dbReference type="AlphaFoldDB" id="A0AAJ6B447"/>
<dbReference type="PANTHER" id="PTHR18968:SF13">
    <property type="entry name" value="ACETOLACTATE SYNTHASE CATALYTIC SUBUNIT, MITOCHONDRIAL"/>
    <property type="match status" value="1"/>
</dbReference>
<dbReference type="GO" id="GO:0009099">
    <property type="term" value="P:L-valine biosynthetic process"/>
    <property type="evidence" value="ECO:0007669"/>
    <property type="project" value="TreeGrafter"/>
</dbReference>
<evidence type="ECO:0000313" key="7">
    <source>
        <dbReference type="EMBL" id="WEK13699.1"/>
    </source>
</evidence>
<evidence type="ECO:0000259" key="4">
    <source>
        <dbReference type="Pfam" id="PF00205"/>
    </source>
</evidence>
<feature type="domain" description="Thiamine pyrophosphate enzyme central" evidence="4">
    <location>
        <begin position="188"/>
        <end position="316"/>
    </location>
</feature>
<dbReference type="CDD" id="cd00568">
    <property type="entry name" value="TPP_enzymes"/>
    <property type="match status" value="1"/>
</dbReference>
<evidence type="ECO:0000313" key="8">
    <source>
        <dbReference type="Proteomes" id="UP001213972"/>
    </source>
</evidence>
<organism evidence="7 8">
    <name type="scientific">Candidatus Microbacterium phytovorans</name>
    <dbReference type="NCBI Taxonomy" id="3121374"/>
    <lineage>
        <taxon>Bacteria</taxon>
        <taxon>Bacillati</taxon>
        <taxon>Actinomycetota</taxon>
        <taxon>Actinomycetes</taxon>
        <taxon>Micrococcales</taxon>
        <taxon>Microbacteriaceae</taxon>
        <taxon>Microbacterium</taxon>
    </lineage>
</organism>
<feature type="domain" description="Thiamine pyrophosphate enzyme TPP-binding" evidence="5">
    <location>
        <begin position="382"/>
        <end position="529"/>
    </location>
</feature>
<dbReference type="SUPFAM" id="SSF52518">
    <property type="entry name" value="Thiamin diphosphate-binding fold (THDP-binding)"/>
    <property type="match status" value="2"/>
</dbReference>